<dbReference type="Pfam" id="PF18511">
    <property type="entry name" value="F-box_5"/>
    <property type="match status" value="1"/>
</dbReference>
<dbReference type="Gene3D" id="3.80.10.10">
    <property type="entry name" value="Ribonuclease Inhibitor"/>
    <property type="match status" value="1"/>
</dbReference>
<accession>A0AAP0CAI2</accession>
<dbReference type="Proteomes" id="UP001408789">
    <property type="component" value="Unassembled WGS sequence"/>
</dbReference>
<protein>
    <submittedName>
        <fullName evidence="3">Uncharacterized protein</fullName>
    </submittedName>
</protein>
<sequence>MIMEDRSPSHHRTHRMSDVVFECVIPYIHDSRDRQSVSLVCRRWHELDSQTRKHVTIALCYSSTPEQLLRRFPYLESLKLKGKPRAAMYNLIPEDWGGFVKPWVEEIARSFRCLKVVHFRRMIVTDEDLRVLAQARGLVLQVVKLDKCSGFSTDGLLHICRSC</sequence>
<evidence type="ECO:0000259" key="1">
    <source>
        <dbReference type="Pfam" id="PF18511"/>
    </source>
</evidence>
<name>A0AAP0CAI2_9ASTR</name>
<organism evidence="3 4">
    <name type="scientific">Deinandra increscens subsp. villosa</name>
    <dbReference type="NCBI Taxonomy" id="3103831"/>
    <lineage>
        <taxon>Eukaryota</taxon>
        <taxon>Viridiplantae</taxon>
        <taxon>Streptophyta</taxon>
        <taxon>Embryophyta</taxon>
        <taxon>Tracheophyta</taxon>
        <taxon>Spermatophyta</taxon>
        <taxon>Magnoliopsida</taxon>
        <taxon>eudicotyledons</taxon>
        <taxon>Gunneridae</taxon>
        <taxon>Pentapetalae</taxon>
        <taxon>asterids</taxon>
        <taxon>campanulids</taxon>
        <taxon>Asterales</taxon>
        <taxon>Asteraceae</taxon>
        <taxon>Asteroideae</taxon>
        <taxon>Heliantheae alliance</taxon>
        <taxon>Madieae</taxon>
        <taxon>Madiinae</taxon>
        <taxon>Deinandra</taxon>
    </lineage>
</organism>
<dbReference type="EMBL" id="JBCNJP010001608">
    <property type="protein sequence ID" value="KAK9050462.1"/>
    <property type="molecule type" value="Genomic_DNA"/>
</dbReference>
<gene>
    <name evidence="3" type="ORF">SSX86_030568</name>
</gene>
<evidence type="ECO:0000313" key="3">
    <source>
        <dbReference type="EMBL" id="KAK9050462.1"/>
    </source>
</evidence>
<dbReference type="CDD" id="cd22159">
    <property type="entry name" value="F-box_AtTIR1-like"/>
    <property type="match status" value="1"/>
</dbReference>
<feature type="non-terminal residue" evidence="3">
    <location>
        <position position="163"/>
    </location>
</feature>
<comment type="caution">
    <text evidence="3">The sequence shown here is derived from an EMBL/GenBank/DDBJ whole genome shotgun (WGS) entry which is preliminary data.</text>
</comment>
<dbReference type="InterPro" id="IPR041567">
    <property type="entry name" value="COI1_F-box"/>
</dbReference>
<dbReference type="Pfam" id="PF18791">
    <property type="entry name" value="Transp_inhibit"/>
    <property type="match status" value="1"/>
</dbReference>
<reference evidence="3 4" key="1">
    <citation type="submission" date="2024-04" db="EMBL/GenBank/DDBJ databases">
        <title>The reference genome of an endangered Asteraceae, Deinandra increscens subsp. villosa, native to the Central Coast of California.</title>
        <authorList>
            <person name="Guilliams M."/>
            <person name="Hasenstab-Lehman K."/>
            <person name="Meyer R."/>
            <person name="Mcevoy S."/>
        </authorList>
    </citation>
    <scope>NUCLEOTIDE SEQUENCE [LARGE SCALE GENOMIC DNA]</scope>
    <source>
        <tissue evidence="3">Leaf</tissue>
    </source>
</reference>
<dbReference type="InterPro" id="IPR032675">
    <property type="entry name" value="LRR_dom_sf"/>
</dbReference>
<feature type="domain" description="Transport inhibitor response 1" evidence="2">
    <location>
        <begin position="73"/>
        <end position="119"/>
    </location>
</feature>
<dbReference type="Gene3D" id="1.20.1280.50">
    <property type="match status" value="1"/>
</dbReference>
<proteinExistence type="predicted"/>
<evidence type="ECO:0000259" key="2">
    <source>
        <dbReference type="Pfam" id="PF18791"/>
    </source>
</evidence>
<dbReference type="InterPro" id="IPR041101">
    <property type="entry name" value="Transp_inhibit"/>
</dbReference>
<dbReference type="AlphaFoldDB" id="A0AAP0CAI2"/>
<evidence type="ECO:0000313" key="4">
    <source>
        <dbReference type="Proteomes" id="UP001408789"/>
    </source>
</evidence>
<feature type="domain" description="COI1 F-box" evidence="1">
    <location>
        <begin position="15"/>
        <end position="54"/>
    </location>
</feature>
<keyword evidence="4" id="KW-1185">Reference proteome</keyword>